<evidence type="ECO:0000259" key="10">
    <source>
        <dbReference type="PROSITE" id="PS50109"/>
    </source>
</evidence>
<evidence type="ECO:0000256" key="4">
    <source>
        <dbReference type="ARBA" id="ARBA00022679"/>
    </source>
</evidence>
<dbReference type="EC" id="2.7.13.3" evidence="2"/>
<dbReference type="GO" id="GO:0000155">
    <property type="term" value="F:phosphorelay sensor kinase activity"/>
    <property type="evidence" value="ECO:0007669"/>
    <property type="project" value="InterPro"/>
</dbReference>
<evidence type="ECO:0000256" key="1">
    <source>
        <dbReference type="ARBA" id="ARBA00000085"/>
    </source>
</evidence>
<evidence type="ECO:0000256" key="6">
    <source>
        <dbReference type="ARBA" id="ARBA00022777"/>
    </source>
</evidence>
<keyword evidence="3" id="KW-0597">Phosphoprotein</keyword>
<dbReference type="PANTHER" id="PTHR43547">
    <property type="entry name" value="TWO-COMPONENT HISTIDINE KINASE"/>
    <property type="match status" value="1"/>
</dbReference>
<dbReference type="InterPro" id="IPR004358">
    <property type="entry name" value="Sig_transdc_His_kin-like_C"/>
</dbReference>
<keyword evidence="6 11" id="KW-0418">Kinase</keyword>
<dbReference type="Proteomes" id="UP000010420">
    <property type="component" value="Unassembled WGS sequence"/>
</dbReference>
<dbReference type="PROSITE" id="PS50109">
    <property type="entry name" value="HIS_KIN"/>
    <property type="match status" value="1"/>
</dbReference>
<dbReference type="SMART" id="SM00388">
    <property type="entry name" value="HisKA"/>
    <property type="match status" value="1"/>
</dbReference>
<dbReference type="InterPro" id="IPR036890">
    <property type="entry name" value="HATPase_C_sf"/>
</dbReference>
<dbReference type="HOGENOM" id="CLU_000445_89_20_9"/>
<dbReference type="InterPro" id="IPR003661">
    <property type="entry name" value="HisK_dim/P_dom"/>
</dbReference>
<dbReference type="FunFam" id="3.30.565.10:FF:000037">
    <property type="entry name" value="Hybrid sensor histidine kinase/response regulator"/>
    <property type="match status" value="1"/>
</dbReference>
<dbReference type="AlphaFoldDB" id="L1QJR2"/>
<dbReference type="EMBL" id="AMEZ01000026">
    <property type="protein sequence ID" value="EKY28186.1"/>
    <property type="molecule type" value="Genomic_DNA"/>
</dbReference>
<evidence type="ECO:0000256" key="5">
    <source>
        <dbReference type="ARBA" id="ARBA00022741"/>
    </source>
</evidence>
<evidence type="ECO:0000256" key="8">
    <source>
        <dbReference type="ARBA" id="ARBA00023012"/>
    </source>
</evidence>
<organism evidence="11 12">
    <name type="scientific">Clostridium celatum DSM 1785</name>
    <dbReference type="NCBI Taxonomy" id="545697"/>
    <lineage>
        <taxon>Bacteria</taxon>
        <taxon>Bacillati</taxon>
        <taxon>Bacillota</taxon>
        <taxon>Clostridia</taxon>
        <taxon>Eubacteriales</taxon>
        <taxon>Clostridiaceae</taxon>
        <taxon>Clostridium</taxon>
    </lineage>
</organism>
<dbReference type="CDD" id="cd00075">
    <property type="entry name" value="HATPase"/>
    <property type="match status" value="1"/>
</dbReference>
<dbReference type="PATRIC" id="fig|545697.3.peg.1014"/>
<keyword evidence="5" id="KW-0547">Nucleotide-binding</keyword>
<gene>
    <name evidence="11" type="ORF">HMPREF0216_01030</name>
</gene>
<dbReference type="InterPro" id="IPR005467">
    <property type="entry name" value="His_kinase_dom"/>
</dbReference>
<evidence type="ECO:0000256" key="2">
    <source>
        <dbReference type="ARBA" id="ARBA00012438"/>
    </source>
</evidence>
<keyword evidence="9" id="KW-0812">Transmembrane</keyword>
<dbReference type="STRING" id="545697.HMPREF0216_01030"/>
<keyword evidence="7" id="KW-0067">ATP-binding</keyword>
<dbReference type="PRINTS" id="PR00344">
    <property type="entry name" value="BCTRLSENSOR"/>
</dbReference>
<dbReference type="GO" id="GO:0005524">
    <property type="term" value="F:ATP binding"/>
    <property type="evidence" value="ECO:0007669"/>
    <property type="project" value="UniProtKB-KW"/>
</dbReference>
<evidence type="ECO:0000256" key="7">
    <source>
        <dbReference type="ARBA" id="ARBA00022840"/>
    </source>
</evidence>
<dbReference type="Gene3D" id="1.10.287.130">
    <property type="match status" value="1"/>
</dbReference>
<sequence>MGNKKILIVILNLFILFALIPYEIYNCKVNFNDGKKILVIASYSINNNWETSVIDGLQNSAKKEHSIKVEFLDSKVLSSEEYDSSFINLLNLKYYNNIDYIITLDDEAFQLVRSNLFNEELFTYKKPIIFAGVNNNISLTNEESEYITGIIEYQDNLPMVNIMLTAGKKIDNIYLLLDNSIYSYTINENIKNSIEFAEKPYNVNVVRSVYFEDILEEVKKIDYKNSAILLGCTYKNIENNENIKPEVLISNIKKLTKAPIYTTLEEYVEAGAIGGIVNDGYKLGTLINNILESIIARNNIYNIVPPHDTFSVPVFNFKSIREYNINPLRLPKDTVYINKKFYNILLPKYMIIIIYSLIALFITGIVVLIYSLVINRKRMKKNNLLLIESIEREKVKTDFIVTISHELRTPLNIIINATNLLKINVKQNKYDKMFFLEKLDYIMKNSNRLRKYINNLIDVNRLEMGYVDAQFKNENIVEVVEDVTLNIVDLARKYNIQVIFDTDEEEIITAIDKIKIERVILNLLSNAIKFTNDGGTILVSVERKESSIIIKIKDNGIGVSEENKNHIFEKFKRADFNEGFIRQNEGSGLGLFIVKGLITLHKGSIQLESELNKGTTVIITLPLRTVEVSEKEDSIVGNSLDYMVQMEFSDLDKK</sequence>
<comment type="catalytic activity">
    <reaction evidence="1">
        <text>ATP + protein L-histidine = ADP + protein N-phospho-L-histidine.</text>
        <dbReference type="EC" id="2.7.13.3"/>
    </reaction>
</comment>
<keyword evidence="9" id="KW-1133">Transmembrane helix</keyword>
<reference evidence="11 12" key="1">
    <citation type="submission" date="2012-05" db="EMBL/GenBank/DDBJ databases">
        <authorList>
            <person name="Weinstock G."/>
            <person name="Sodergren E."/>
            <person name="Lobos E.A."/>
            <person name="Fulton L."/>
            <person name="Fulton R."/>
            <person name="Courtney L."/>
            <person name="Fronick C."/>
            <person name="O'Laughlin M."/>
            <person name="Godfrey J."/>
            <person name="Wilson R.M."/>
            <person name="Miner T."/>
            <person name="Farmer C."/>
            <person name="Delehaunty K."/>
            <person name="Cordes M."/>
            <person name="Minx P."/>
            <person name="Tomlinson C."/>
            <person name="Chen J."/>
            <person name="Wollam A."/>
            <person name="Pepin K.H."/>
            <person name="Bhonagiri V."/>
            <person name="Zhang X."/>
            <person name="Suruliraj S."/>
            <person name="Warren W."/>
            <person name="Mitreva M."/>
            <person name="Mardis E.R."/>
            <person name="Wilson R.K."/>
        </authorList>
    </citation>
    <scope>NUCLEOTIDE SEQUENCE [LARGE SCALE GENOMIC DNA]</scope>
    <source>
        <strain evidence="11 12">DSM 1785</strain>
    </source>
</reference>
<name>L1QJR2_9CLOT</name>
<dbReference type="eggNOG" id="COG2205">
    <property type="taxonomic scope" value="Bacteria"/>
</dbReference>
<dbReference type="SUPFAM" id="SSF55874">
    <property type="entry name" value="ATPase domain of HSP90 chaperone/DNA topoisomerase II/histidine kinase"/>
    <property type="match status" value="1"/>
</dbReference>
<feature type="domain" description="Histidine kinase" evidence="10">
    <location>
        <begin position="402"/>
        <end position="625"/>
    </location>
</feature>
<proteinExistence type="predicted"/>
<dbReference type="InterPro" id="IPR036097">
    <property type="entry name" value="HisK_dim/P_sf"/>
</dbReference>
<evidence type="ECO:0000313" key="11">
    <source>
        <dbReference type="EMBL" id="EKY28186.1"/>
    </source>
</evidence>
<dbReference type="CDD" id="cd00082">
    <property type="entry name" value="HisKA"/>
    <property type="match status" value="1"/>
</dbReference>
<feature type="transmembrane region" description="Helical" evidence="9">
    <location>
        <begin position="7"/>
        <end position="25"/>
    </location>
</feature>
<keyword evidence="12" id="KW-1185">Reference proteome</keyword>
<dbReference type="RefSeq" id="WP_005211759.1">
    <property type="nucleotide sequence ID" value="NZ_KB291618.1"/>
</dbReference>
<dbReference type="SUPFAM" id="SSF47384">
    <property type="entry name" value="Homodimeric domain of signal transducing histidine kinase"/>
    <property type="match status" value="1"/>
</dbReference>
<keyword evidence="9" id="KW-0472">Membrane</keyword>
<evidence type="ECO:0000256" key="9">
    <source>
        <dbReference type="SAM" id="Phobius"/>
    </source>
</evidence>
<feature type="transmembrane region" description="Helical" evidence="9">
    <location>
        <begin position="349"/>
        <end position="373"/>
    </location>
</feature>
<keyword evidence="8" id="KW-0902">Two-component regulatory system</keyword>
<dbReference type="Pfam" id="PF00512">
    <property type="entry name" value="HisKA"/>
    <property type="match status" value="1"/>
</dbReference>
<comment type="caution">
    <text evidence="11">The sequence shown here is derived from an EMBL/GenBank/DDBJ whole genome shotgun (WGS) entry which is preliminary data.</text>
</comment>
<protein>
    <recommendedName>
        <fullName evidence="2">histidine kinase</fullName>
        <ecNumber evidence="2">2.7.13.3</ecNumber>
    </recommendedName>
</protein>
<dbReference type="OrthoDB" id="9813394at2"/>
<dbReference type="Pfam" id="PF02518">
    <property type="entry name" value="HATPase_c"/>
    <property type="match status" value="1"/>
</dbReference>
<evidence type="ECO:0000256" key="3">
    <source>
        <dbReference type="ARBA" id="ARBA00022553"/>
    </source>
</evidence>
<accession>L1QJR2</accession>
<dbReference type="InterPro" id="IPR003594">
    <property type="entry name" value="HATPase_dom"/>
</dbReference>
<keyword evidence="4" id="KW-0808">Transferase</keyword>
<evidence type="ECO:0000313" key="12">
    <source>
        <dbReference type="Proteomes" id="UP000010420"/>
    </source>
</evidence>
<dbReference type="Gene3D" id="3.30.565.10">
    <property type="entry name" value="Histidine kinase-like ATPase, C-terminal domain"/>
    <property type="match status" value="1"/>
</dbReference>
<dbReference type="SMART" id="SM00387">
    <property type="entry name" value="HATPase_c"/>
    <property type="match status" value="1"/>
</dbReference>
<dbReference type="PANTHER" id="PTHR43547:SF2">
    <property type="entry name" value="HYBRID SIGNAL TRANSDUCTION HISTIDINE KINASE C"/>
    <property type="match status" value="1"/>
</dbReference>